<name>A0A173SUL8_EUBRA</name>
<evidence type="ECO:0000313" key="2">
    <source>
        <dbReference type="EMBL" id="CUM94051.1"/>
    </source>
</evidence>
<protein>
    <submittedName>
        <fullName evidence="2">Uncharacterized protein</fullName>
    </submittedName>
</protein>
<keyword evidence="1" id="KW-0812">Transmembrane</keyword>
<accession>A0A173SUL8</accession>
<evidence type="ECO:0000256" key="1">
    <source>
        <dbReference type="SAM" id="Phobius"/>
    </source>
</evidence>
<dbReference type="Proteomes" id="UP000095492">
    <property type="component" value="Unassembled WGS sequence"/>
</dbReference>
<keyword evidence="1" id="KW-1133">Transmembrane helix</keyword>
<reference evidence="2 3" key="1">
    <citation type="submission" date="2015-09" db="EMBL/GenBank/DDBJ databases">
        <authorList>
            <consortium name="Pathogen Informatics"/>
        </authorList>
    </citation>
    <scope>NUCLEOTIDE SEQUENCE [LARGE SCALE GENOMIC DNA]</scope>
    <source>
        <strain evidence="2 3">2789STDY5608891</strain>
    </source>
</reference>
<gene>
    <name evidence="2" type="ORF">ERS852448_01160</name>
</gene>
<evidence type="ECO:0000313" key="3">
    <source>
        <dbReference type="Proteomes" id="UP000095492"/>
    </source>
</evidence>
<dbReference type="RefSeq" id="WP_021738071.1">
    <property type="nucleotide sequence ID" value="NZ_CABKSU010000021.1"/>
</dbReference>
<dbReference type="AlphaFoldDB" id="A0A173SUL8"/>
<dbReference type="EMBL" id="CYYA01000006">
    <property type="protein sequence ID" value="CUM94051.1"/>
    <property type="molecule type" value="Genomic_DNA"/>
</dbReference>
<proteinExistence type="predicted"/>
<sequence>MENIYFKMKHSGILGIIAGVCAMIIGLLVLISGIVLLKNKSDIIF</sequence>
<feature type="transmembrane region" description="Helical" evidence="1">
    <location>
        <begin position="12"/>
        <end position="37"/>
    </location>
</feature>
<dbReference type="GeneID" id="93181287"/>
<organism evidence="2 3">
    <name type="scientific">Eubacterium ramulus</name>
    <dbReference type="NCBI Taxonomy" id="39490"/>
    <lineage>
        <taxon>Bacteria</taxon>
        <taxon>Bacillati</taxon>
        <taxon>Bacillota</taxon>
        <taxon>Clostridia</taxon>
        <taxon>Eubacteriales</taxon>
        <taxon>Eubacteriaceae</taxon>
        <taxon>Eubacterium</taxon>
    </lineage>
</organism>
<keyword evidence="1" id="KW-0472">Membrane</keyword>